<reference evidence="3" key="1">
    <citation type="journal article" date="2014" name="Int. J. Syst. Evol. Microbiol.">
        <title>Complete genome sequence of Corynebacterium casei LMG S-19264T (=DSM 44701T), isolated from a smear-ripened cheese.</title>
        <authorList>
            <consortium name="US DOE Joint Genome Institute (JGI-PGF)"/>
            <person name="Walter F."/>
            <person name="Albersmeier A."/>
            <person name="Kalinowski J."/>
            <person name="Ruckert C."/>
        </authorList>
    </citation>
    <scope>NUCLEOTIDE SEQUENCE</scope>
    <source>
        <strain evidence="3">CGMCC 4.7308</strain>
    </source>
</reference>
<name>A0A917T5A9_9ACTN</name>
<proteinExistence type="predicted"/>
<accession>A0A917T5A9</accession>
<reference evidence="3" key="2">
    <citation type="submission" date="2020-09" db="EMBL/GenBank/DDBJ databases">
        <authorList>
            <person name="Sun Q."/>
            <person name="Zhou Y."/>
        </authorList>
    </citation>
    <scope>NUCLEOTIDE SEQUENCE</scope>
    <source>
        <strain evidence="3">CGMCC 4.7308</strain>
    </source>
</reference>
<dbReference type="PANTHER" id="PTHR43377">
    <property type="entry name" value="BILIVERDIN REDUCTASE A"/>
    <property type="match status" value="1"/>
</dbReference>
<dbReference type="SUPFAM" id="SSF55347">
    <property type="entry name" value="Glyceraldehyde-3-phosphate dehydrogenase-like, C-terminal domain"/>
    <property type="match status" value="1"/>
</dbReference>
<dbReference type="PANTHER" id="PTHR43377:SF1">
    <property type="entry name" value="BILIVERDIN REDUCTASE A"/>
    <property type="match status" value="1"/>
</dbReference>
<dbReference type="AlphaFoldDB" id="A0A917T5A9"/>
<dbReference type="InterPro" id="IPR036291">
    <property type="entry name" value="NAD(P)-bd_dom_sf"/>
</dbReference>
<dbReference type="InterPro" id="IPR055170">
    <property type="entry name" value="GFO_IDH_MocA-like_dom"/>
</dbReference>
<dbReference type="Pfam" id="PF22725">
    <property type="entry name" value="GFO_IDH_MocA_C3"/>
    <property type="match status" value="1"/>
</dbReference>
<dbReference type="Proteomes" id="UP000655208">
    <property type="component" value="Unassembled WGS sequence"/>
</dbReference>
<evidence type="ECO:0000313" key="3">
    <source>
        <dbReference type="EMBL" id="GGM10917.1"/>
    </source>
</evidence>
<dbReference type="InterPro" id="IPR000683">
    <property type="entry name" value="Gfo/Idh/MocA-like_OxRdtase_N"/>
</dbReference>
<dbReference type="SUPFAM" id="SSF51735">
    <property type="entry name" value="NAD(P)-binding Rossmann-fold domains"/>
    <property type="match status" value="1"/>
</dbReference>
<organism evidence="3 4">
    <name type="scientific">Nakamurella endophytica</name>
    <dbReference type="NCBI Taxonomy" id="1748367"/>
    <lineage>
        <taxon>Bacteria</taxon>
        <taxon>Bacillati</taxon>
        <taxon>Actinomycetota</taxon>
        <taxon>Actinomycetes</taxon>
        <taxon>Nakamurellales</taxon>
        <taxon>Nakamurellaceae</taxon>
        <taxon>Nakamurella</taxon>
    </lineage>
</organism>
<evidence type="ECO:0000259" key="1">
    <source>
        <dbReference type="Pfam" id="PF01408"/>
    </source>
</evidence>
<dbReference type="RefSeq" id="WP_188943485.1">
    <property type="nucleotide sequence ID" value="NZ_BMNA01000008.1"/>
</dbReference>
<evidence type="ECO:0000259" key="2">
    <source>
        <dbReference type="Pfam" id="PF22725"/>
    </source>
</evidence>
<feature type="domain" description="Gfo/Idh/MocA-like oxidoreductase N-terminal" evidence="1">
    <location>
        <begin position="6"/>
        <end position="123"/>
    </location>
</feature>
<dbReference type="Gene3D" id="3.40.50.720">
    <property type="entry name" value="NAD(P)-binding Rossmann-like Domain"/>
    <property type="match status" value="1"/>
</dbReference>
<sequence>MTDELGIGVIGAGRIAQAAHLPALARADGARLVGLCDPSPVLAEAVARRYEVPGHTSVERLLADPAVDAVIVAVPDRLHLSLAGMALDAGKHVLVEKPIAGTVGDAEALAAKAAGTGLHLQVGAMKRYDPGVAFAADAVRNRIGRVLSASVWYRVMSALRPATEATLFPALVVDPEVRAHEATFKADRPGYLLTTHGSHVFDGLRYLLGDPVTVSARLAQVGPDLSWHGLATLGDGGLAHFEISANVHAEWSEGADIYGEKGCVRLRTHFPFALRASDVEVFDEETATAKRPAFGDTNAYERQVEAFARAIRDGLPDNPDATDGVAAVRLIAAVAESVSRDGAAVAP</sequence>
<dbReference type="EMBL" id="BMNA01000008">
    <property type="protein sequence ID" value="GGM10917.1"/>
    <property type="molecule type" value="Genomic_DNA"/>
</dbReference>
<keyword evidence="4" id="KW-1185">Reference proteome</keyword>
<dbReference type="Pfam" id="PF01408">
    <property type="entry name" value="GFO_IDH_MocA"/>
    <property type="match status" value="1"/>
</dbReference>
<feature type="domain" description="GFO/IDH/MocA-like oxidoreductase" evidence="2">
    <location>
        <begin position="179"/>
        <end position="264"/>
    </location>
</feature>
<gene>
    <name evidence="3" type="ORF">GCM10011594_33540</name>
</gene>
<dbReference type="InterPro" id="IPR051450">
    <property type="entry name" value="Gfo/Idh/MocA_Oxidoreductases"/>
</dbReference>
<dbReference type="Gene3D" id="3.30.360.10">
    <property type="entry name" value="Dihydrodipicolinate Reductase, domain 2"/>
    <property type="match status" value="1"/>
</dbReference>
<dbReference type="GO" id="GO:0000166">
    <property type="term" value="F:nucleotide binding"/>
    <property type="evidence" value="ECO:0007669"/>
    <property type="project" value="InterPro"/>
</dbReference>
<comment type="caution">
    <text evidence="3">The sequence shown here is derived from an EMBL/GenBank/DDBJ whole genome shotgun (WGS) entry which is preliminary data.</text>
</comment>
<protein>
    <submittedName>
        <fullName evidence="3">Oxidoreductase</fullName>
    </submittedName>
</protein>
<evidence type="ECO:0000313" key="4">
    <source>
        <dbReference type="Proteomes" id="UP000655208"/>
    </source>
</evidence>